<feature type="transmembrane region" description="Helical" evidence="6">
    <location>
        <begin position="25"/>
        <end position="44"/>
    </location>
</feature>
<reference evidence="8 9" key="1">
    <citation type="submission" date="2020-08" db="EMBL/GenBank/DDBJ databases">
        <title>Genomic Encyclopedia of Type Strains, Phase IV (KMG-IV): sequencing the most valuable type-strain genomes for metagenomic binning, comparative biology and taxonomic classification.</title>
        <authorList>
            <person name="Goeker M."/>
        </authorList>
    </citation>
    <scope>NUCLEOTIDE SEQUENCE [LARGE SCALE GENOMIC DNA]</scope>
    <source>
        <strain evidence="8 9">DSM 102189</strain>
    </source>
</reference>
<protein>
    <recommendedName>
        <fullName evidence="7">Polysaccharide chain length determinant N-terminal domain-containing protein</fullName>
    </recommendedName>
</protein>
<evidence type="ECO:0000256" key="1">
    <source>
        <dbReference type="ARBA" id="ARBA00004651"/>
    </source>
</evidence>
<dbReference type="InterPro" id="IPR050445">
    <property type="entry name" value="Bact_polysacc_biosynth/exp"/>
</dbReference>
<evidence type="ECO:0000256" key="2">
    <source>
        <dbReference type="ARBA" id="ARBA00022475"/>
    </source>
</evidence>
<evidence type="ECO:0000259" key="7">
    <source>
        <dbReference type="Pfam" id="PF02706"/>
    </source>
</evidence>
<feature type="transmembrane region" description="Helical" evidence="6">
    <location>
        <begin position="288"/>
        <end position="309"/>
    </location>
</feature>
<comment type="caution">
    <text evidence="8">The sequence shown here is derived from an EMBL/GenBank/DDBJ whole genome shotgun (WGS) entry which is preliminary data.</text>
</comment>
<proteinExistence type="predicted"/>
<keyword evidence="5 6" id="KW-0472">Membrane</keyword>
<comment type="subcellular location">
    <subcellularLocation>
        <location evidence="1">Cell membrane</location>
        <topology evidence="1">Multi-pass membrane protein</topology>
    </subcellularLocation>
</comment>
<evidence type="ECO:0000256" key="6">
    <source>
        <dbReference type="SAM" id="Phobius"/>
    </source>
</evidence>
<dbReference type="GO" id="GO:0005886">
    <property type="term" value="C:plasma membrane"/>
    <property type="evidence" value="ECO:0007669"/>
    <property type="project" value="UniProtKB-SubCell"/>
</dbReference>
<dbReference type="EMBL" id="JACIIV010000004">
    <property type="protein sequence ID" value="MBB6226562.1"/>
    <property type="molecule type" value="Genomic_DNA"/>
</dbReference>
<keyword evidence="3 6" id="KW-0812">Transmembrane</keyword>
<evidence type="ECO:0000313" key="9">
    <source>
        <dbReference type="Proteomes" id="UP000538147"/>
    </source>
</evidence>
<dbReference type="PANTHER" id="PTHR32309:SF31">
    <property type="entry name" value="CAPSULAR EXOPOLYSACCHARIDE FAMILY"/>
    <property type="match status" value="1"/>
</dbReference>
<dbReference type="RefSeq" id="WP_184195484.1">
    <property type="nucleotide sequence ID" value="NZ_JACIIV010000004.1"/>
</dbReference>
<evidence type="ECO:0000256" key="5">
    <source>
        <dbReference type="ARBA" id="ARBA00023136"/>
    </source>
</evidence>
<dbReference type="PANTHER" id="PTHR32309">
    <property type="entry name" value="TYROSINE-PROTEIN KINASE"/>
    <property type="match status" value="1"/>
</dbReference>
<keyword evidence="2" id="KW-1003">Cell membrane</keyword>
<feature type="domain" description="Polysaccharide chain length determinant N-terminal" evidence="7">
    <location>
        <begin position="15"/>
        <end position="63"/>
    </location>
</feature>
<dbReference type="AlphaFoldDB" id="A0A841LBN7"/>
<dbReference type="Pfam" id="PF02706">
    <property type="entry name" value="Wzz"/>
    <property type="match status" value="1"/>
</dbReference>
<accession>A0A841LBN7</accession>
<keyword evidence="9" id="KW-1185">Reference proteome</keyword>
<gene>
    <name evidence="8" type="ORF">FHS79_000719</name>
</gene>
<evidence type="ECO:0000313" key="8">
    <source>
        <dbReference type="EMBL" id="MBB6226562.1"/>
    </source>
</evidence>
<evidence type="ECO:0000256" key="3">
    <source>
        <dbReference type="ARBA" id="ARBA00022692"/>
    </source>
</evidence>
<dbReference type="Proteomes" id="UP000538147">
    <property type="component" value="Unassembled WGS sequence"/>
</dbReference>
<keyword evidence="4 6" id="KW-1133">Transmembrane helix</keyword>
<organism evidence="8 9">
    <name type="scientific">Polymorphobacter multimanifer</name>
    <dbReference type="NCBI Taxonomy" id="1070431"/>
    <lineage>
        <taxon>Bacteria</taxon>
        <taxon>Pseudomonadati</taxon>
        <taxon>Pseudomonadota</taxon>
        <taxon>Alphaproteobacteria</taxon>
        <taxon>Sphingomonadales</taxon>
        <taxon>Sphingosinicellaceae</taxon>
        <taxon>Polymorphobacter</taxon>
    </lineage>
</organism>
<dbReference type="InterPro" id="IPR003856">
    <property type="entry name" value="LPS_length_determ_N"/>
</dbReference>
<name>A0A841LBN7_9SPHN</name>
<sequence>MHGADDLDRQTPLLPRLLAPLRQRWWLMPLGALLVTALMLVYLLRAQPVWTAEMQVYPAPATAGVAARRGLAGLASQAGGGLAALTGSLGGGDSAPPFRYFLDGLTSAGVAEQLASDEALLRQMFPAEWDAAGRRWRQPESLRRSIRDGLFGLFGLPIAPWTPPDAARVREFVAAAVLVRTSVRSPLVSISLSHPDRAFATLLLTRVVAAADDELRAAARLRAEGNIRYLTDQLRSARSVDMRETIVTSLSEEERGAMLSMVPLPFAAETFIAPHVGRWPTSPRPLPLLLAALVVGVLLGATTAFWLGWRSRHRRAAATAF</sequence>
<evidence type="ECO:0000256" key="4">
    <source>
        <dbReference type="ARBA" id="ARBA00022989"/>
    </source>
</evidence>